<feature type="transmembrane region" description="Helical" evidence="1">
    <location>
        <begin position="52"/>
        <end position="73"/>
    </location>
</feature>
<organism evidence="3 4">
    <name type="scientific">Thalassotalea agarivorans</name>
    <name type="common">Thalassomonas agarivorans</name>
    <dbReference type="NCBI Taxonomy" id="349064"/>
    <lineage>
        <taxon>Bacteria</taxon>
        <taxon>Pseudomonadati</taxon>
        <taxon>Pseudomonadota</taxon>
        <taxon>Gammaproteobacteria</taxon>
        <taxon>Alteromonadales</taxon>
        <taxon>Colwelliaceae</taxon>
        <taxon>Thalassotalea</taxon>
    </lineage>
</organism>
<dbReference type="Gene3D" id="3.40.50.2000">
    <property type="entry name" value="Glycogen Phosphorylase B"/>
    <property type="match status" value="2"/>
</dbReference>
<evidence type="ECO:0000313" key="4">
    <source>
        <dbReference type="Proteomes" id="UP000199308"/>
    </source>
</evidence>
<proteinExistence type="predicted"/>
<evidence type="ECO:0000313" key="3">
    <source>
        <dbReference type="EMBL" id="SES62854.1"/>
    </source>
</evidence>
<dbReference type="SUPFAM" id="SSF53756">
    <property type="entry name" value="UDP-Glycosyltransferase/glycogen phosphorylase"/>
    <property type="match status" value="1"/>
</dbReference>
<dbReference type="STRING" id="349064.SAMN05660429_00035"/>
<dbReference type="Proteomes" id="UP000199308">
    <property type="component" value="Unassembled WGS sequence"/>
</dbReference>
<sequence length="350" mass="40466">MKSVLFFGNDRSPLSNERFMLLRKSLERDVYYFAYNKLEIRNDDKVISSLPVIFNLSVIRLFAMFFLMGWFLFRKQISVIHFHGASTVFCSLYSFLPRTKIITTPQGSDINQNFKGYRKLFTWLLLKNSNVITAKSKTMAKRVYEIASKQAKILNWGLADEVFEFKYNPSESDKKIKFLSPRGGSSIYNLDLIFKAIAQLKRKHRNIEFTYIDFNKKEQLELDKSIVDIEYKDLNKKEFYAVLSKNDFILSLPSHDGFSTTIMEALAVGSLPVISDIPAYKAEFDERENIVSKVSINNISVLVAHLEELIAAIADVRAGQKRRTLFAYDNYSLEMQVAILKAIYHNLNSK</sequence>
<keyword evidence="1" id="KW-0812">Transmembrane</keyword>
<gene>
    <name evidence="3" type="ORF">SAMN05660429_00035</name>
</gene>
<dbReference type="EMBL" id="FOHK01000001">
    <property type="protein sequence ID" value="SES62854.1"/>
    <property type="molecule type" value="Genomic_DNA"/>
</dbReference>
<protein>
    <submittedName>
        <fullName evidence="3">Glycosyltransferase involved in cell wall bisynthesis</fullName>
    </submittedName>
</protein>
<dbReference type="InterPro" id="IPR001296">
    <property type="entry name" value="Glyco_trans_1"/>
</dbReference>
<keyword evidence="1" id="KW-0472">Membrane</keyword>
<evidence type="ECO:0000259" key="2">
    <source>
        <dbReference type="Pfam" id="PF00534"/>
    </source>
</evidence>
<dbReference type="GO" id="GO:0016757">
    <property type="term" value="F:glycosyltransferase activity"/>
    <property type="evidence" value="ECO:0007669"/>
    <property type="project" value="InterPro"/>
</dbReference>
<reference evidence="3 4" key="1">
    <citation type="submission" date="2016-10" db="EMBL/GenBank/DDBJ databases">
        <authorList>
            <person name="de Groot N.N."/>
        </authorList>
    </citation>
    <scope>NUCLEOTIDE SEQUENCE [LARGE SCALE GENOMIC DNA]</scope>
    <source>
        <strain evidence="3 4">DSM 19706</strain>
    </source>
</reference>
<dbReference type="RefSeq" id="WP_093326657.1">
    <property type="nucleotide sequence ID" value="NZ_AP027363.1"/>
</dbReference>
<evidence type="ECO:0000256" key="1">
    <source>
        <dbReference type="SAM" id="Phobius"/>
    </source>
</evidence>
<dbReference type="Pfam" id="PF00534">
    <property type="entry name" value="Glycos_transf_1"/>
    <property type="match status" value="1"/>
</dbReference>
<keyword evidence="1" id="KW-1133">Transmembrane helix</keyword>
<name>A0A1H9Y221_THASX</name>
<keyword evidence="4" id="KW-1185">Reference proteome</keyword>
<dbReference type="AlphaFoldDB" id="A0A1H9Y221"/>
<feature type="domain" description="Glycosyl transferase family 1" evidence="2">
    <location>
        <begin position="173"/>
        <end position="310"/>
    </location>
</feature>
<keyword evidence="3" id="KW-0808">Transferase</keyword>
<dbReference type="OrthoDB" id="6402937at2"/>
<accession>A0A1H9Y221</accession>